<evidence type="ECO:0000313" key="2">
    <source>
        <dbReference type="EMBL" id="REG36482.1"/>
    </source>
</evidence>
<dbReference type="Proteomes" id="UP000256345">
    <property type="component" value="Unassembled WGS sequence"/>
</dbReference>
<accession>A0ABX9KAN4</accession>
<evidence type="ECO:0000313" key="3">
    <source>
        <dbReference type="Proteomes" id="UP000256345"/>
    </source>
</evidence>
<sequence length="104" mass="11483">MEPWQPPAVSTRRSSNCGARAGAPSWSVVNGAEHVWPAGGHTAPWGVPLRCEADGDFSRWIRQVLRDDELAREVSAIEHRYELPAADSRRQVLGAITHRYALPA</sequence>
<organism evidence="2 3">
    <name type="scientific">Archangium gephyra</name>
    <dbReference type="NCBI Taxonomy" id="48"/>
    <lineage>
        <taxon>Bacteria</taxon>
        <taxon>Pseudomonadati</taxon>
        <taxon>Myxococcota</taxon>
        <taxon>Myxococcia</taxon>
        <taxon>Myxococcales</taxon>
        <taxon>Cystobacterineae</taxon>
        <taxon>Archangiaceae</taxon>
        <taxon>Archangium</taxon>
    </lineage>
</organism>
<comment type="caution">
    <text evidence="2">The sequence shown here is derived from an EMBL/GenBank/DDBJ whole genome shotgun (WGS) entry which is preliminary data.</text>
</comment>
<dbReference type="RefSeq" id="WP_147332774.1">
    <property type="nucleotide sequence ID" value="NZ_CP011509.1"/>
</dbReference>
<gene>
    <name evidence="2" type="ORF">ATI61_102860</name>
</gene>
<dbReference type="EMBL" id="QUMU01000002">
    <property type="protein sequence ID" value="REG36482.1"/>
    <property type="molecule type" value="Genomic_DNA"/>
</dbReference>
<feature type="region of interest" description="Disordered" evidence="1">
    <location>
        <begin position="1"/>
        <end position="23"/>
    </location>
</feature>
<proteinExistence type="predicted"/>
<evidence type="ECO:0000256" key="1">
    <source>
        <dbReference type="SAM" id="MobiDB-lite"/>
    </source>
</evidence>
<keyword evidence="3" id="KW-1185">Reference proteome</keyword>
<reference evidence="2 3" key="1">
    <citation type="submission" date="2018-08" db="EMBL/GenBank/DDBJ databases">
        <title>Genomic Encyclopedia of Archaeal and Bacterial Type Strains, Phase II (KMG-II): from individual species to whole genera.</title>
        <authorList>
            <person name="Goeker M."/>
        </authorList>
    </citation>
    <scope>NUCLEOTIDE SEQUENCE [LARGE SCALE GENOMIC DNA]</scope>
    <source>
        <strain evidence="2 3">DSM 2261</strain>
    </source>
</reference>
<protein>
    <submittedName>
        <fullName evidence="2">Uncharacterized protein</fullName>
    </submittedName>
</protein>
<name>A0ABX9KAN4_9BACT</name>